<dbReference type="AlphaFoldDB" id="A0A401GKW1"/>
<accession>A0A401GKW1</accession>
<feature type="domain" description="DUF6699" evidence="2">
    <location>
        <begin position="303"/>
        <end position="437"/>
    </location>
</feature>
<dbReference type="GeneID" id="38779725"/>
<evidence type="ECO:0000313" key="4">
    <source>
        <dbReference type="Proteomes" id="UP000287166"/>
    </source>
</evidence>
<feature type="compositionally biased region" description="Pro residues" evidence="1">
    <location>
        <begin position="123"/>
        <end position="140"/>
    </location>
</feature>
<dbReference type="RefSeq" id="XP_027613721.1">
    <property type="nucleotide sequence ID" value="XM_027757920.1"/>
</dbReference>
<feature type="region of interest" description="Disordered" evidence="1">
    <location>
        <begin position="1"/>
        <end position="57"/>
    </location>
</feature>
<dbReference type="OrthoDB" id="21474at2759"/>
<dbReference type="Proteomes" id="UP000287166">
    <property type="component" value="Unassembled WGS sequence"/>
</dbReference>
<feature type="region of interest" description="Disordered" evidence="1">
    <location>
        <begin position="106"/>
        <end position="156"/>
    </location>
</feature>
<dbReference type="InParanoid" id="A0A401GKW1"/>
<evidence type="ECO:0000256" key="1">
    <source>
        <dbReference type="SAM" id="MobiDB-lite"/>
    </source>
</evidence>
<gene>
    <name evidence="3" type="ORF">SCP_0411940</name>
</gene>
<feature type="compositionally biased region" description="Low complexity" evidence="1">
    <location>
        <begin position="43"/>
        <end position="57"/>
    </location>
</feature>
<evidence type="ECO:0000259" key="2">
    <source>
        <dbReference type="Pfam" id="PF20415"/>
    </source>
</evidence>
<name>A0A401GKW1_9APHY</name>
<dbReference type="Pfam" id="PF20415">
    <property type="entry name" value="DUF6699"/>
    <property type="match status" value="1"/>
</dbReference>
<reference evidence="3 4" key="1">
    <citation type="journal article" date="2018" name="Sci. Rep.">
        <title>Genome sequence of the cauliflower mushroom Sparassis crispa (Hanabiratake) and its association with beneficial usage.</title>
        <authorList>
            <person name="Kiyama R."/>
            <person name="Furutani Y."/>
            <person name="Kawaguchi K."/>
            <person name="Nakanishi T."/>
        </authorList>
    </citation>
    <scope>NUCLEOTIDE SEQUENCE [LARGE SCALE GENOMIC DNA]</scope>
</reference>
<feature type="compositionally biased region" description="Low complexity" evidence="1">
    <location>
        <begin position="491"/>
        <end position="518"/>
    </location>
</feature>
<dbReference type="InterPro" id="IPR046522">
    <property type="entry name" value="DUF6699"/>
</dbReference>
<feature type="compositionally biased region" description="Low complexity" evidence="1">
    <location>
        <begin position="106"/>
        <end position="122"/>
    </location>
</feature>
<feature type="compositionally biased region" description="Pro residues" evidence="1">
    <location>
        <begin position="1"/>
        <end position="12"/>
    </location>
</feature>
<sequence length="528" mass="57600">MSFTPVIPPYPSPSGGASPEPPRSMPAFSQTQPSPAPAWAQQSSFAGSSPYSGSMPMSAPGSYLVPPVALPQSSHTPVAPVGPSGFSPDWVGFPYNPAANLSPYQGMMQPGMMHPGMMHPGMMQPPPPQQQQQQQPPPPLQQQQQQGYPPPQYAAAAGGPIHPQTAYMYAQQLPPQFQAGYPTPAPPMYAMPGMATPYATPYAMPGAWGTPFPAAAGGLPPQGAIPPQGMHMPAAATSAPAAHTRGRIFRPQDMSVYDKVDKFAEGDHYGAVLDPFVLKRVHARVEVNPLLQPPPENLDRAYLKWNMLFPTGQCQRSTDPPSRSWHVGRHAPATWPRLTSLRLISRSLPWPIEVTASNPFLGVTCGEVIETIQQYMYEKVSEAYYRTVSGTRKRMLGEAFYYNRSTADGVPGGRLPHMLLHCDWLGKNTTFGGIVHDEQLVHELCGAALPAVFELRCVESWPVSEEEQREMEARELEADERLRRRGRSRATSRAATSRTTSQAPSRATSRATSRSRATTVEDVTDEDE</sequence>
<evidence type="ECO:0000313" key="3">
    <source>
        <dbReference type="EMBL" id="GBE82808.1"/>
    </source>
</evidence>
<keyword evidence="4" id="KW-1185">Reference proteome</keyword>
<feature type="compositionally biased region" description="Basic and acidic residues" evidence="1">
    <location>
        <begin position="470"/>
        <end position="482"/>
    </location>
</feature>
<dbReference type="EMBL" id="BFAD01000004">
    <property type="protein sequence ID" value="GBE82808.1"/>
    <property type="molecule type" value="Genomic_DNA"/>
</dbReference>
<protein>
    <recommendedName>
        <fullName evidence="2">DUF6699 domain-containing protein</fullName>
    </recommendedName>
</protein>
<organism evidence="3 4">
    <name type="scientific">Sparassis crispa</name>
    <dbReference type="NCBI Taxonomy" id="139825"/>
    <lineage>
        <taxon>Eukaryota</taxon>
        <taxon>Fungi</taxon>
        <taxon>Dikarya</taxon>
        <taxon>Basidiomycota</taxon>
        <taxon>Agaricomycotina</taxon>
        <taxon>Agaricomycetes</taxon>
        <taxon>Polyporales</taxon>
        <taxon>Sparassidaceae</taxon>
        <taxon>Sparassis</taxon>
    </lineage>
</organism>
<dbReference type="STRING" id="139825.A0A401GKW1"/>
<feature type="region of interest" description="Disordered" evidence="1">
    <location>
        <begin position="464"/>
        <end position="528"/>
    </location>
</feature>
<proteinExistence type="predicted"/>
<comment type="caution">
    <text evidence="3">The sequence shown here is derived from an EMBL/GenBank/DDBJ whole genome shotgun (WGS) entry which is preliminary data.</text>
</comment>